<dbReference type="Gene3D" id="1.10.8.1040">
    <property type="match status" value="1"/>
</dbReference>
<evidence type="ECO:0000259" key="8">
    <source>
        <dbReference type="PROSITE" id="PS50198"/>
    </source>
</evidence>
<feature type="domain" description="PpiC" evidence="8">
    <location>
        <begin position="138"/>
        <end position="234"/>
    </location>
</feature>
<evidence type="ECO:0000313" key="10">
    <source>
        <dbReference type="Proteomes" id="UP000228859"/>
    </source>
</evidence>
<accession>A0A2D3WMS9</accession>
<dbReference type="Proteomes" id="UP000228859">
    <property type="component" value="Unassembled WGS sequence"/>
</dbReference>
<dbReference type="PANTHER" id="PTHR47245">
    <property type="entry name" value="PEPTIDYLPROLYL ISOMERASE"/>
    <property type="match status" value="1"/>
</dbReference>
<dbReference type="EMBL" id="DLUI01000127">
    <property type="protein sequence ID" value="DAB37863.1"/>
    <property type="molecule type" value="Genomic_DNA"/>
</dbReference>
<feature type="chain" id="PRO_5013891479" description="peptidylprolyl isomerase" evidence="7">
    <location>
        <begin position="22"/>
        <end position="280"/>
    </location>
</feature>
<keyword evidence="3 7" id="KW-0732">Signal</keyword>
<dbReference type="InterPro" id="IPR050245">
    <property type="entry name" value="PrsA_foldase"/>
</dbReference>
<comment type="caution">
    <text evidence="9">The sequence shown here is derived from an EMBL/GenBank/DDBJ whole genome shotgun (WGS) entry which is preliminary data.</text>
</comment>
<evidence type="ECO:0000256" key="2">
    <source>
        <dbReference type="ARBA" id="ARBA00013194"/>
    </source>
</evidence>
<evidence type="ECO:0000256" key="1">
    <source>
        <dbReference type="ARBA" id="ARBA00000971"/>
    </source>
</evidence>
<gene>
    <name evidence="9" type="ORF">CFH83_08975</name>
</gene>
<evidence type="ECO:0000256" key="5">
    <source>
        <dbReference type="ARBA" id="ARBA00023235"/>
    </source>
</evidence>
<name>A0A2D3WMS9_9BACT</name>
<evidence type="ECO:0000256" key="4">
    <source>
        <dbReference type="ARBA" id="ARBA00023110"/>
    </source>
</evidence>
<keyword evidence="5 6" id="KW-0413">Isomerase</keyword>
<dbReference type="InterPro" id="IPR023058">
    <property type="entry name" value="PPIase_PpiC_CS"/>
</dbReference>
<dbReference type="Gene3D" id="3.10.50.40">
    <property type="match status" value="1"/>
</dbReference>
<reference evidence="9 10" key="1">
    <citation type="journal article" date="2017" name="Front. Microbiol.">
        <title>Comparative Genomic Analysis of the Class Epsilonproteobacteria and Proposed Reclassification to Epsilonbacteraeota (phyl. nov.).</title>
        <authorList>
            <person name="Waite D.W."/>
            <person name="Vanwonterghem I."/>
            <person name="Rinke C."/>
            <person name="Parks D.H."/>
            <person name="Zhang Y."/>
            <person name="Takai K."/>
            <person name="Sievert S.M."/>
            <person name="Simon J."/>
            <person name="Campbell B.J."/>
            <person name="Hanson T.E."/>
            <person name="Woyke T."/>
            <person name="Klotz M.G."/>
            <person name="Hugenholtz P."/>
        </authorList>
    </citation>
    <scope>NUCLEOTIDE SEQUENCE [LARGE SCALE GENOMIC DNA]</scope>
    <source>
        <strain evidence="9">UBA12443</strain>
    </source>
</reference>
<evidence type="ECO:0000256" key="6">
    <source>
        <dbReference type="PROSITE-ProRule" id="PRU00278"/>
    </source>
</evidence>
<dbReference type="PROSITE" id="PS01096">
    <property type="entry name" value="PPIC_PPIASE_1"/>
    <property type="match status" value="1"/>
</dbReference>
<keyword evidence="4 6" id="KW-0697">Rotamase</keyword>
<feature type="signal peptide" evidence="7">
    <location>
        <begin position="1"/>
        <end position="21"/>
    </location>
</feature>
<comment type="catalytic activity">
    <reaction evidence="1">
        <text>[protein]-peptidylproline (omega=180) = [protein]-peptidylproline (omega=0)</text>
        <dbReference type="Rhea" id="RHEA:16237"/>
        <dbReference type="Rhea" id="RHEA-COMP:10747"/>
        <dbReference type="Rhea" id="RHEA-COMP:10748"/>
        <dbReference type="ChEBI" id="CHEBI:83833"/>
        <dbReference type="ChEBI" id="CHEBI:83834"/>
        <dbReference type="EC" id="5.2.1.8"/>
    </reaction>
</comment>
<dbReference type="AlphaFoldDB" id="A0A2D3WMS9"/>
<dbReference type="InterPro" id="IPR000297">
    <property type="entry name" value="PPIase_PpiC"/>
</dbReference>
<dbReference type="GO" id="GO:0003755">
    <property type="term" value="F:peptidyl-prolyl cis-trans isomerase activity"/>
    <property type="evidence" value="ECO:0007669"/>
    <property type="project" value="UniProtKB-KW"/>
</dbReference>
<dbReference type="PANTHER" id="PTHR47245:SF1">
    <property type="entry name" value="FOLDASE PROTEIN PRSA"/>
    <property type="match status" value="1"/>
</dbReference>
<dbReference type="RefSeq" id="WP_303663128.1">
    <property type="nucleotide sequence ID" value="NZ_DLUI01000127.1"/>
</dbReference>
<dbReference type="PROSITE" id="PS50198">
    <property type="entry name" value="PPIC_PPIASE_2"/>
    <property type="match status" value="1"/>
</dbReference>
<evidence type="ECO:0000256" key="7">
    <source>
        <dbReference type="SAM" id="SignalP"/>
    </source>
</evidence>
<dbReference type="EC" id="5.2.1.8" evidence="2"/>
<evidence type="ECO:0000256" key="3">
    <source>
        <dbReference type="ARBA" id="ARBA00022729"/>
    </source>
</evidence>
<evidence type="ECO:0000313" key="9">
    <source>
        <dbReference type="EMBL" id="DAB37863.1"/>
    </source>
</evidence>
<dbReference type="InterPro" id="IPR046357">
    <property type="entry name" value="PPIase_dom_sf"/>
</dbReference>
<sequence>MKRYYAAWILGLLLSATSGSAAVLATVNGDEITSEEVNKVLMEGTQGRFDSLPADKQNELRQRIIEGMIAQELVYDDAKRSGVLESKEYKQELEALVSRLKVQLAAKVWEQEQFEAIKVDAKEVKAYFDANPEEFVDKEKIRARHILVKTAADAQAVIKSMKGLSGEKLKNEFIAQAKSKSTGPSAAKGGDLGYFPRGQMVPSFNDAVFAMKEGTMSSAPVQSQFGYHVIYVEDKKAAKKLGFDEVKNFIEQRLKMDKFKATMEKKMSSLREKAKITYTK</sequence>
<dbReference type="SUPFAM" id="SSF54534">
    <property type="entry name" value="FKBP-like"/>
    <property type="match status" value="1"/>
</dbReference>
<dbReference type="Pfam" id="PF00639">
    <property type="entry name" value="Rotamase"/>
    <property type="match status" value="1"/>
</dbReference>
<protein>
    <recommendedName>
        <fullName evidence="2">peptidylprolyl isomerase</fullName>
        <ecNumber evidence="2">5.2.1.8</ecNumber>
    </recommendedName>
</protein>
<proteinExistence type="predicted"/>
<organism evidence="9 10">
    <name type="scientific">Sulfuricurvum kujiense</name>
    <dbReference type="NCBI Taxonomy" id="148813"/>
    <lineage>
        <taxon>Bacteria</taxon>
        <taxon>Pseudomonadati</taxon>
        <taxon>Campylobacterota</taxon>
        <taxon>Epsilonproteobacteria</taxon>
        <taxon>Campylobacterales</taxon>
        <taxon>Sulfurimonadaceae</taxon>
        <taxon>Sulfuricurvum</taxon>
    </lineage>
</organism>